<accession>A0A0V0QU65</accession>
<dbReference type="InterPro" id="IPR015797">
    <property type="entry name" value="NUDIX_hydrolase-like_dom_sf"/>
</dbReference>
<dbReference type="EMBL" id="LDAU01000107">
    <property type="protein sequence ID" value="KRX05464.1"/>
    <property type="molecule type" value="Genomic_DNA"/>
</dbReference>
<dbReference type="PANTHER" id="PTHR13994">
    <property type="entry name" value="NUDIX HYDROLASE RELATED"/>
    <property type="match status" value="1"/>
</dbReference>
<evidence type="ECO:0000256" key="2">
    <source>
        <dbReference type="ARBA" id="ARBA00022801"/>
    </source>
</evidence>
<comment type="caution">
    <text evidence="4">The sequence shown here is derived from an EMBL/GenBank/DDBJ whole genome shotgun (WGS) entry which is preliminary data.</text>
</comment>
<dbReference type="Gene3D" id="3.90.79.10">
    <property type="entry name" value="Nucleoside Triphosphate Pyrophosphohydrolase"/>
    <property type="match status" value="1"/>
</dbReference>
<gene>
    <name evidence="4" type="ORF">PPERSA_04501</name>
</gene>
<sequence length="198" mass="23116">MLKQTINYYEQRDKKAIWVKIDSQNLKFASTVHELGLEIHHGNKGYINFYKWLDKSQENKIPGYCTHYIGCGSIVINNRNEVLVVLENFGFRKDLWGVPGGLCDENEIIHDCAIRELKEETGLDAEFSDLLFIREVLPSKFNRADIYFGFLLKLKDENQEIILDTQELQCYKWLPLEKIPEFIENSNIVATQIDVLNQ</sequence>
<dbReference type="Pfam" id="PF00293">
    <property type="entry name" value="NUDIX"/>
    <property type="match status" value="1"/>
</dbReference>
<protein>
    <submittedName>
        <fullName evidence="4">NUDIX hydrolase domain protein</fullName>
    </submittedName>
</protein>
<name>A0A0V0QU65_PSEPJ</name>
<dbReference type="OrthoDB" id="447842at2759"/>
<proteinExistence type="inferred from homology"/>
<dbReference type="GO" id="GO:0051287">
    <property type="term" value="F:NAD binding"/>
    <property type="evidence" value="ECO:0007669"/>
    <property type="project" value="TreeGrafter"/>
</dbReference>
<dbReference type="InParanoid" id="A0A0V0QU65"/>
<dbReference type="InterPro" id="IPR000086">
    <property type="entry name" value="NUDIX_hydrolase_dom"/>
</dbReference>
<dbReference type="GO" id="GO:0047631">
    <property type="term" value="F:ADP-ribose diphosphatase activity"/>
    <property type="evidence" value="ECO:0007669"/>
    <property type="project" value="TreeGrafter"/>
</dbReference>
<evidence type="ECO:0000256" key="1">
    <source>
        <dbReference type="ARBA" id="ARBA00005582"/>
    </source>
</evidence>
<dbReference type="OMA" id="NNNTAIW"/>
<organism evidence="4 5">
    <name type="scientific">Pseudocohnilembus persalinus</name>
    <name type="common">Ciliate</name>
    <dbReference type="NCBI Taxonomy" id="266149"/>
    <lineage>
        <taxon>Eukaryota</taxon>
        <taxon>Sar</taxon>
        <taxon>Alveolata</taxon>
        <taxon>Ciliophora</taxon>
        <taxon>Intramacronucleata</taxon>
        <taxon>Oligohymenophorea</taxon>
        <taxon>Scuticociliatia</taxon>
        <taxon>Philasterida</taxon>
        <taxon>Pseudocohnilembidae</taxon>
        <taxon>Pseudocohnilembus</taxon>
    </lineage>
</organism>
<reference evidence="4 5" key="1">
    <citation type="journal article" date="2015" name="Sci. Rep.">
        <title>Genome of the facultative scuticociliatosis pathogen Pseudocohnilembus persalinus provides insight into its virulence through horizontal gene transfer.</title>
        <authorList>
            <person name="Xiong J."/>
            <person name="Wang G."/>
            <person name="Cheng J."/>
            <person name="Tian M."/>
            <person name="Pan X."/>
            <person name="Warren A."/>
            <person name="Jiang C."/>
            <person name="Yuan D."/>
            <person name="Miao W."/>
        </authorList>
    </citation>
    <scope>NUCLEOTIDE SEQUENCE [LARGE SCALE GENOMIC DNA]</scope>
    <source>
        <strain evidence="4">36N120E</strain>
    </source>
</reference>
<dbReference type="AlphaFoldDB" id="A0A0V0QU65"/>
<evidence type="ECO:0000259" key="3">
    <source>
        <dbReference type="PROSITE" id="PS51462"/>
    </source>
</evidence>
<dbReference type="InterPro" id="IPR003293">
    <property type="entry name" value="Nudix_hydrolase6-like"/>
</dbReference>
<dbReference type="PANTHER" id="PTHR13994:SF13">
    <property type="entry name" value="FI03680P"/>
    <property type="match status" value="1"/>
</dbReference>
<dbReference type="SUPFAM" id="SSF55811">
    <property type="entry name" value="Nudix"/>
    <property type="match status" value="1"/>
</dbReference>
<comment type="similarity">
    <text evidence="1">Belongs to the Nudix hydrolase family.</text>
</comment>
<keyword evidence="2 4" id="KW-0378">Hydrolase</keyword>
<dbReference type="PROSITE" id="PS00893">
    <property type="entry name" value="NUDIX_BOX"/>
    <property type="match status" value="1"/>
</dbReference>
<evidence type="ECO:0000313" key="4">
    <source>
        <dbReference type="EMBL" id="KRX05464.1"/>
    </source>
</evidence>
<dbReference type="Proteomes" id="UP000054937">
    <property type="component" value="Unassembled WGS sequence"/>
</dbReference>
<evidence type="ECO:0000313" key="5">
    <source>
        <dbReference type="Proteomes" id="UP000054937"/>
    </source>
</evidence>
<dbReference type="Gene3D" id="3.40.630.30">
    <property type="match status" value="1"/>
</dbReference>
<dbReference type="InterPro" id="IPR040618">
    <property type="entry name" value="Pre-Nudix"/>
</dbReference>
<dbReference type="Pfam" id="PF18290">
    <property type="entry name" value="Nudix_hydro"/>
    <property type="match status" value="1"/>
</dbReference>
<dbReference type="PROSITE" id="PS51462">
    <property type="entry name" value="NUDIX"/>
    <property type="match status" value="1"/>
</dbReference>
<dbReference type="GO" id="GO:0035529">
    <property type="term" value="F:NADH pyrophosphatase activity"/>
    <property type="evidence" value="ECO:0007669"/>
    <property type="project" value="TreeGrafter"/>
</dbReference>
<dbReference type="InterPro" id="IPR020084">
    <property type="entry name" value="NUDIX_hydrolase_CS"/>
</dbReference>
<keyword evidence="5" id="KW-1185">Reference proteome</keyword>
<feature type="domain" description="Nudix hydrolase" evidence="3">
    <location>
        <begin position="66"/>
        <end position="197"/>
    </location>
</feature>